<name>A0A9P3AIK0_PSEA0</name>
<reference evidence="1" key="1">
    <citation type="submission" date="2020-09" db="EMBL/GenBank/DDBJ databases">
        <title>Pseudomonas syringae pv. eriobotryae genome sequence causing loquat canker disease.</title>
        <authorList>
            <person name="Fukuda S."/>
            <person name="Tashiro H."/>
            <person name="Nagano Y."/>
        </authorList>
    </citation>
    <scope>NUCLEOTIDE SEQUENCE</scope>
    <source>
        <strain evidence="1">AM001</strain>
    </source>
</reference>
<protein>
    <recommendedName>
        <fullName evidence="3">Transglutaminase-like domain-containing protein</fullName>
    </recommendedName>
</protein>
<comment type="caution">
    <text evidence="1">The sequence shown here is derived from an EMBL/GenBank/DDBJ whole genome shotgun (WGS) entry which is preliminary data.</text>
</comment>
<dbReference type="AlphaFoldDB" id="A0A9P3AIK0"/>
<dbReference type="RefSeq" id="WP_223285761.1">
    <property type="nucleotide sequence ID" value="NZ_BMZW01000054.1"/>
</dbReference>
<proteinExistence type="predicted"/>
<accession>A0A9P3AIK0</accession>
<organism evidence="1 2">
    <name type="scientific">Pseudomonas amygdali pv. eriobotryae</name>
    <dbReference type="NCBI Taxonomy" id="129137"/>
    <lineage>
        <taxon>Bacteria</taxon>
        <taxon>Pseudomonadati</taxon>
        <taxon>Pseudomonadota</taxon>
        <taxon>Gammaproteobacteria</taxon>
        <taxon>Pseudomonadales</taxon>
        <taxon>Pseudomonadaceae</taxon>
        <taxon>Pseudomonas</taxon>
        <taxon>Pseudomonas amygdali</taxon>
    </lineage>
</organism>
<evidence type="ECO:0008006" key="3">
    <source>
        <dbReference type="Google" id="ProtNLM"/>
    </source>
</evidence>
<sequence>MHDELVQAKLKALVSRFRVAVEQVVAAKGAPSYIQGFPRGCCGIVSELMGDYLNTLGIGDFHYVCSAKYGASHAWLELDGLIIDITGDQFPGRAPVYVGRPDAWYGEWEEDTRHSAVHDSNALGYGEEQDFLDRVIYELKNLDAPLQSDAVLRTS</sequence>
<evidence type="ECO:0000313" key="1">
    <source>
        <dbReference type="EMBL" id="GFZ62895.1"/>
    </source>
</evidence>
<gene>
    <name evidence="1" type="ORF">PSE10A_54060</name>
</gene>
<dbReference type="Proteomes" id="UP000630864">
    <property type="component" value="Unassembled WGS sequence"/>
</dbReference>
<evidence type="ECO:0000313" key="2">
    <source>
        <dbReference type="Proteomes" id="UP000630864"/>
    </source>
</evidence>
<dbReference type="EMBL" id="BMZW01000054">
    <property type="protein sequence ID" value="GFZ62895.1"/>
    <property type="molecule type" value="Genomic_DNA"/>
</dbReference>